<keyword evidence="2 3" id="KW-0378">Hydrolase</keyword>
<name>A0ABS7T9I0_9GAMM</name>
<dbReference type="InterPro" id="IPR005659">
    <property type="entry name" value="Chemorcpt_Glu_NH3ase_CheD"/>
</dbReference>
<reference evidence="4 5" key="1">
    <citation type="submission" date="2021-09" db="EMBL/GenBank/DDBJ databases">
        <title>Lysobacter sp. 13A isolated from the river sediment.</title>
        <authorList>
            <person name="Liu H."/>
            <person name="Li S."/>
            <person name="Mao S."/>
        </authorList>
    </citation>
    <scope>NUCLEOTIDE SEQUENCE [LARGE SCALE GENOMIC DNA]</scope>
    <source>
        <strain evidence="4 5">13A</strain>
    </source>
</reference>
<dbReference type="InterPro" id="IPR038592">
    <property type="entry name" value="CheD-like_sf"/>
</dbReference>
<dbReference type="PANTHER" id="PTHR35147">
    <property type="entry name" value="CHEMORECEPTOR GLUTAMINE DEAMIDASE CHED-RELATED"/>
    <property type="match status" value="1"/>
</dbReference>
<keyword evidence="1 3" id="KW-0145">Chemotaxis</keyword>
<evidence type="ECO:0000313" key="4">
    <source>
        <dbReference type="EMBL" id="MBZ4040478.1"/>
    </source>
</evidence>
<dbReference type="Gene3D" id="3.30.1330.200">
    <property type="match status" value="1"/>
</dbReference>
<comment type="similarity">
    <text evidence="3">Belongs to the CheD family.</text>
</comment>
<evidence type="ECO:0000256" key="1">
    <source>
        <dbReference type="ARBA" id="ARBA00022500"/>
    </source>
</evidence>
<sequence length="206" mass="22189">MPPVPAEPATYYDSAIDSEAIKLLPADYVVTDRPVALVTLLGSCVAACLYDPTMAVGGMNHFMLPDGGVADGDARAVPAGGDTVSARYGMHAMELLINDLLKRGARRQRLLAKVFGGGNVLSGFQTDPIGTRNARFVLEYLRAERIPVLAEDLGDIHPRKVCFFAQTGRALVRRLPATREAEIAKLERAYYGQLTQAPVAGSVELF</sequence>
<keyword evidence="5" id="KW-1185">Reference proteome</keyword>
<dbReference type="Proteomes" id="UP001430954">
    <property type="component" value="Unassembled WGS sequence"/>
</dbReference>
<dbReference type="NCBIfam" id="NF010013">
    <property type="entry name" value="PRK13487.1"/>
    <property type="match status" value="1"/>
</dbReference>
<dbReference type="SUPFAM" id="SSF64438">
    <property type="entry name" value="CNF1/YfiH-like putative cysteine hydrolases"/>
    <property type="match status" value="1"/>
</dbReference>
<comment type="caution">
    <text evidence="4">The sequence shown here is derived from an EMBL/GenBank/DDBJ whole genome shotgun (WGS) entry which is preliminary data.</text>
</comment>
<organism evidence="4 5">
    <name type="scientific">Novilysobacter selenitireducens</name>
    <dbReference type="NCBI Taxonomy" id="2872639"/>
    <lineage>
        <taxon>Bacteria</taxon>
        <taxon>Pseudomonadati</taxon>
        <taxon>Pseudomonadota</taxon>
        <taxon>Gammaproteobacteria</taxon>
        <taxon>Lysobacterales</taxon>
        <taxon>Lysobacteraceae</taxon>
        <taxon>Novilysobacter</taxon>
    </lineage>
</organism>
<dbReference type="EMBL" id="JAINZW010000007">
    <property type="protein sequence ID" value="MBZ4040478.1"/>
    <property type="molecule type" value="Genomic_DNA"/>
</dbReference>
<dbReference type="CDD" id="cd16352">
    <property type="entry name" value="CheD"/>
    <property type="match status" value="1"/>
</dbReference>
<proteinExistence type="inferred from homology"/>
<dbReference type="RefSeq" id="WP_223676994.1">
    <property type="nucleotide sequence ID" value="NZ_JAINZW010000007.1"/>
</dbReference>
<evidence type="ECO:0000256" key="2">
    <source>
        <dbReference type="ARBA" id="ARBA00022801"/>
    </source>
</evidence>
<gene>
    <name evidence="3 4" type="primary">cheD</name>
    <name evidence="4" type="ORF">K6753_13140</name>
</gene>
<comment type="function">
    <text evidence="3">Probably deamidates glutamine residues to glutamate on methyl-accepting chemotaxis receptors (MCPs), playing an important role in chemotaxis.</text>
</comment>
<dbReference type="HAMAP" id="MF_01440">
    <property type="entry name" value="CheD"/>
    <property type="match status" value="1"/>
</dbReference>
<dbReference type="GO" id="GO:0050568">
    <property type="term" value="F:protein-glutamine glutaminase activity"/>
    <property type="evidence" value="ECO:0007669"/>
    <property type="project" value="UniProtKB-EC"/>
</dbReference>
<dbReference type="Pfam" id="PF03975">
    <property type="entry name" value="CheD"/>
    <property type="match status" value="1"/>
</dbReference>
<dbReference type="InterPro" id="IPR011324">
    <property type="entry name" value="Cytotoxic_necrot_fac-like_cat"/>
</dbReference>
<dbReference type="PANTHER" id="PTHR35147:SF2">
    <property type="entry name" value="CHEMORECEPTOR GLUTAMINE DEAMIDASE CHED-RELATED"/>
    <property type="match status" value="1"/>
</dbReference>
<evidence type="ECO:0000313" key="5">
    <source>
        <dbReference type="Proteomes" id="UP001430954"/>
    </source>
</evidence>
<protein>
    <recommendedName>
        <fullName evidence="3">Probable chemoreceptor glutamine deamidase CheD</fullName>
        <ecNumber evidence="3">3.5.1.44</ecNumber>
    </recommendedName>
</protein>
<dbReference type="EC" id="3.5.1.44" evidence="3"/>
<accession>A0ABS7T9I0</accession>
<evidence type="ECO:0000256" key="3">
    <source>
        <dbReference type="HAMAP-Rule" id="MF_01440"/>
    </source>
</evidence>
<comment type="catalytic activity">
    <reaction evidence="3">
        <text>L-glutaminyl-[protein] + H2O = L-glutamyl-[protein] + NH4(+)</text>
        <dbReference type="Rhea" id="RHEA:16441"/>
        <dbReference type="Rhea" id="RHEA-COMP:10207"/>
        <dbReference type="Rhea" id="RHEA-COMP:10208"/>
        <dbReference type="ChEBI" id="CHEBI:15377"/>
        <dbReference type="ChEBI" id="CHEBI:28938"/>
        <dbReference type="ChEBI" id="CHEBI:29973"/>
        <dbReference type="ChEBI" id="CHEBI:30011"/>
        <dbReference type="EC" id="3.5.1.44"/>
    </reaction>
</comment>